<dbReference type="Proteomes" id="UP000284434">
    <property type="component" value="Unassembled WGS sequence"/>
</dbReference>
<evidence type="ECO:0000313" key="2">
    <source>
        <dbReference type="Proteomes" id="UP000284434"/>
    </source>
</evidence>
<dbReference type="AlphaFoldDB" id="A0A3D4ZFA0"/>
<comment type="caution">
    <text evidence="1">The sequence shown here is derived from an EMBL/GenBank/DDBJ whole genome shotgun (WGS) entry which is preliminary data.</text>
</comment>
<gene>
    <name evidence="1" type="ORF">DXA53_06475</name>
</gene>
<dbReference type="EMBL" id="QSCO01000007">
    <property type="protein sequence ID" value="RGY07750.1"/>
    <property type="molecule type" value="Genomic_DNA"/>
</dbReference>
<evidence type="ECO:0000313" key="1">
    <source>
        <dbReference type="EMBL" id="RGY07750.1"/>
    </source>
</evidence>
<proteinExistence type="predicted"/>
<reference evidence="1 2" key="1">
    <citation type="submission" date="2018-08" db="EMBL/GenBank/DDBJ databases">
        <title>A genome reference for cultivated species of the human gut microbiota.</title>
        <authorList>
            <person name="Zou Y."/>
            <person name="Xue W."/>
            <person name="Luo G."/>
        </authorList>
    </citation>
    <scope>NUCLEOTIDE SEQUENCE [LARGE SCALE GENOMIC DNA]</scope>
    <source>
        <strain evidence="1 2">OF03-11</strain>
    </source>
</reference>
<protein>
    <submittedName>
        <fullName evidence="1">Uncharacterized protein</fullName>
    </submittedName>
</protein>
<organism evidence="1 2">
    <name type="scientific">Odoribacter splanchnicus</name>
    <dbReference type="NCBI Taxonomy" id="28118"/>
    <lineage>
        <taxon>Bacteria</taxon>
        <taxon>Pseudomonadati</taxon>
        <taxon>Bacteroidota</taxon>
        <taxon>Bacteroidia</taxon>
        <taxon>Bacteroidales</taxon>
        <taxon>Odoribacteraceae</taxon>
        <taxon>Odoribacter</taxon>
    </lineage>
</organism>
<name>A0A3D4ZFA0_9BACT</name>
<sequence length="196" mass="22834">MGSLFPMVGKNLLIIFRLFPEIVFVIRDIGDHFVSLRWKIKVFVTRGGLKSQNVSQRIEYSKGISIRSTNKKRMAKTLYYNPIFYMNFGPDPKKKAKFLEKVKGGHLLNIVPTSSGREVLSYFEGDELIAYQLTDKIYIFQDTCRFYIEKAGIVYDVFPEGIKPRYRINKGECQGFLTKEEFLTQVFTKKCHVFVK</sequence>
<accession>A0A3D4ZFA0</accession>